<feature type="transmembrane region" description="Helical" evidence="14">
    <location>
        <begin position="147"/>
        <end position="168"/>
    </location>
</feature>
<gene>
    <name evidence="16" type="ORF">QH73_0021500</name>
</gene>
<keyword evidence="4" id="KW-0148">Chlorophyll</keyword>
<dbReference type="AlphaFoldDB" id="A0A9X5E8M1"/>
<keyword evidence="11 14" id="KW-0472">Membrane</keyword>
<evidence type="ECO:0000256" key="11">
    <source>
        <dbReference type="ARBA" id="ARBA00023136"/>
    </source>
</evidence>
<dbReference type="Gene3D" id="1.20.1240.10">
    <property type="entry name" value="Photosystem I PsaL, reaction centre subunit XI"/>
    <property type="match status" value="1"/>
</dbReference>
<evidence type="ECO:0000256" key="6">
    <source>
        <dbReference type="ARBA" id="ARBA00022692"/>
    </source>
</evidence>
<feature type="transmembrane region" description="Helical" evidence="14">
    <location>
        <begin position="34"/>
        <end position="57"/>
    </location>
</feature>
<evidence type="ECO:0000313" key="17">
    <source>
        <dbReference type="Proteomes" id="UP000031532"/>
    </source>
</evidence>
<dbReference type="Pfam" id="PF00421">
    <property type="entry name" value="PSII"/>
    <property type="match status" value="2"/>
</dbReference>
<dbReference type="SUPFAM" id="SSF161077">
    <property type="entry name" value="Photosystem II antenna protein-like"/>
    <property type="match status" value="1"/>
</dbReference>
<keyword evidence="8 14" id="KW-1133">Transmembrane helix</keyword>
<evidence type="ECO:0000259" key="15">
    <source>
        <dbReference type="Pfam" id="PF02605"/>
    </source>
</evidence>
<feature type="domain" description="Photosystem I PsaL reaction centre subunit XI" evidence="15">
    <location>
        <begin position="343"/>
        <end position="496"/>
    </location>
</feature>
<keyword evidence="17" id="KW-1185">Reference proteome</keyword>
<reference evidence="16 17" key="1">
    <citation type="journal article" date="2015" name="Genome Announc.">
        <title>Draft Genome Sequence of the Terrestrial Cyanobacterium Scytonema millei VB511283, Isolated from Eastern India.</title>
        <authorList>
            <person name="Sen D."/>
            <person name="Chandrababunaidu M.M."/>
            <person name="Singh D."/>
            <person name="Sanghi N."/>
            <person name="Ghorai A."/>
            <person name="Mishra G.P."/>
            <person name="Madduluri M."/>
            <person name="Adhikary S.P."/>
            <person name="Tripathy S."/>
        </authorList>
    </citation>
    <scope>NUCLEOTIDE SEQUENCE [LARGE SCALE GENOMIC DNA]</scope>
    <source>
        <strain evidence="16 17">VB511283</strain>
    </source>
</reference>
<dbReference type="InterPro" id="IPR036592">
    <property type="entry name" value="PSI_PsaL_sf"/>
</dbReference>
<dbReference type="InterPro" id="IPR022980">
    <property type="entry name" value="PSI_suXI"/>
</dbReference>
<feature type="transmembrane region" description="Helical" evidence="14">
    <location>
        <begin position="417"/>
        <end position="437"/>
    </location>
</feature>
<dbReference type="GO" id="GO:0009767">
    <property type="term" value="P:photosynthetic electron transport chain"/>
    <property type="evidence" value="ECO:0007669"/>
    <property type="project" value="InterPro"/>
</dbReference>
<dbReference type="OrthoDB" id="476704at2"/>
<evidence type="ECO:0000256" key="9">
    <source>
        <dbReference type="ARBA" id="ARBA00022991"/>
    </source>
</evidence>
<evidence type="ECO:0000256" key="7">
    <source>
        <dbReference type="ARBA" id="ARBA00022836"/>
    </source>
</evidence>
<comment type="similarity">
    <text evidence="2">Belongs to the PsaL family.</text>
</comment>
<dbReference type="RefSeq" id="WP_039716227.1">
    <property type="nucleotide sequence ID" value="NZ_JTJC03000007.1"/>
</dbReference>
<sequence>MTAVISDSPYRNQIPEVGWWAGNFRLTNLSGKLLGAHIAHSALILLWAGGMTLFELSRYNPSLPMYEQGLILLPHLATLGFGVGAGGQVTSTYPYFVISVLHLIPSVILAAGGIYHSLLGPEVLEDNPTLAGFFGYDWKDTGKMTTILGIHLMLLGLGALLLVAKAMFWGGLFDPWVAGGGDVRVINHPTLNPVRIFGYLFGAWGSEGMAAVNNLEDIVGGHIWVGLMLIGGGIFHILTQPFAWARRVLIYSGEAYLAYSIGAVAYMGFFAAYFASVNNTAYPEVFYGPIRTLESSPGIVSSRGWLVTFHFVLAVIFLLGHIWHALRSRAIAAGFDLKKGDLIQPPLSNPQTGDRFSSVDAADLTLNFLKYLPIYRPGITPLSRGLEIGMAHGYWLVGPFTILSSLGSLNDSRASNLLGLLAAGSLIAILTIGFSIYGSTSQEKTLVTVPRPNFAITVPNVPESLQTVDNWSQFSTGFFIGGIGGAIFAYLLLDNLILFQMIPAIGG</sequence>
<feature type="transmembrane region" description="Helical" evidence="14">
    <location>
        <begin position="256"/>
        <end position="275"/>
    </location>
</feature>
<feature type="transmembrane region" description="Helical" evidence="14">
    <location>
        <begin position="69"/>
        <end position="87"/>
    </location>
</feature>
<dbReference type="InterPro" id="IPR036001">
    <property type="entry name" value="PS_II_antenna-like_sf"/>
</dbReference>
<dbReference type="GO" id="GO:0031676">
    <property type="term" value="C:plasma membrane-derived thylakoid membrane"/>
    <property type="evidence" value="ECO:0007669"/>
    <property type="project" value="UniProtKB-SubCell"/>
</dbReference>
<evidence type="ECO:0000256" key="5">
    <source>
        <dbReference type="ARBA" id="ARBA00022531"/>
    </source>
</evidence>
<dbReference type="NCBIfam" id="TIGR03041">
    <property type="entry name" value="PS_antenn_a_b"/>
    <property type="match status" value="1"/>
</dbReference>
<dbReference type="GO" id="GO:0016168">
    <property type="term" value="F:chlorophyll binding"/>
    <property type="evidence" value="ECO:0007669"/>
    <property type="project" value="UniProtKB-KW"/>
</dbReference>
<dbReference type="GO" id="GO:0009538">
    <property type="term" value="C:photosystem I reaction center"/>
    <property type="evidence" value="ECO:0007669"/>
    <property type="project" value="InterPro"/>
</dbReference>
<feature type="transmembrane region" description="Helical" evidence="14">
    <location>
        <begin position="223"/>
        <end position="244"/>
    </location>
</feature>
<evidence type="ECO:0000256" key="1">
    <source>
        <dbReference type="ARBA" id="ARBA00004636"/>
    </source>
</evidence>
<feature type="transmembrane region" description="Helical" evidence="14">
    <location>
        <begin position="305"/>
        <end position="326"/>
    </location>
</feature>
<keyword evidence="6 14" id="KW-0812">Transmembrane</keyword>
<evidence type="ECO:0000256" key="3">
    <source>
        <dbReference type="ARBA" id="ARBA00019514"/>
    </source>
</evidence>
<dbReference type="EMBL" id="JTJC03000007">
    <property type="protein sequence ID" value="NHC37179.1"/>
    <property type="molecule type" value="Genomic_DNA"/>
</dbReference>
<feature type="transmembrane region" description="Helical" evidence="14">
    <location>
        <begin position="474"/>
        <end position="493"/>
    </location>
</feature>
<dbReference type="Proteomes" id="UP000031532">
    <property type="component" value="Unassembled WGS sequence"/>
</dbReference>
<protein>
    <recommendedName>
        <fullName evidence="3">Photosystem I reaction center subunit XI</fullName>
    </recommendedName>
    <alternativeName>
        <fullName evidence="12">PSI subunit V</fullName>
    </alternativeName>
    <alternativeName>
        <fullName evidence="13">PSI-L</fullName>
    </alternativeName>
</protein>
<evidence type="ECO:0000256" key="2">
    <source>
        <dbReference type="ARBA" id="ARBA00008820"/>
    </source>
</evidence>
<evidence type="ECO:0000313" key="16">
    <source>
        <dbReference type="EMBL" id="NHC37179.1"/>
    </source>
</evidence>
<evidence type="ECO:0000256" key="8">
    <source>
        <dbReference type="ARBA" id="ARBA00022989"/>
    </source>
</evidence>
<proteinExistence type="inferred from homology"/>
<dbReference type="PANTHER" id="PTHR34803:SF2">
    <property type="entry name" value="PHOTOSYSTEM I REACTION CENTER SUBUNIT XI, CHLOROPLASTIC"/>
    <property type="match status" value="1"/>
</dbReference>
<dbReference type="PANTHER" id="PTHR34803">
    <property type="entry name" value="PHOTOSYSTEM I REACTION CENTER SUBUNIT XI, CHLOROPLASTIC"/>
    <property type="match status" value="1"/>
</dbReference>
<keyword evidence="7" id="KW-0603">Photosystem I</keyword>
<dbReference type="SUPFAM" id="SSF81568">
    <property type="entry name" value="Photosystem I reaction center subunit XI, PsaL"/>
    <property type="match status" value="1"/>
</dbReference>
<name>A0A9X5E8M1_9CYAN</name>
<keyword evidence="9" id="KW-0157">Chromophore</keyword>
<accession>A0A9X5E8M1</accession>
<dbReference type="InterPro" id="IPR000932">
    <property type="entry name" value="PS_antenna-like"/>
</dbReference>
<dbReference type="InterPro" id="IPR003757">
    <property type="entry name" value="PSI_PsaL"/>
</dbReference>
<evidence type="ECO:0000256" key="14">
    <source>
        <dbReference type="SAM" id="Phobius"/>
    </source>
</evidence>
<evidence type="ECO:0000256" key="4">
    <source>
        <dbReference type="ARBA" id="ARBA00022494"/>
    </source>
</evidence>
<keyword evidence="10" id="KW-0793">Thylakoid</keyword>
<feature type="transmembrane region" description="Helical" evidence="14">
    <location>
        <begin position="93"/>
        <end position="115"/>
    </location>
</feature>
<dbReference type="Pfam" id="PF02605">
    <property type="entry name" value="PsaL"/>
    <property type="match status" value="1"/>
</dbReference>
<comment type="caution">
    <text evidence="16">The sequence shown here is derived from an EMBL/GenBank/DDBJ whole genome shotgun (WGS) entry which is preliminary data.</text>
</comment>
<evidence type="ECO:0000256" key="13">
    <source>
        <dbReference type="ARBA" id="ARBA00033437"/>
    </source>
</evidence>
<evidence type="ECO:0000256" key="12">
    <source>
        <dbReference type="ARBA" id="ARBA00032768"/>
    </source>
</evidence>
<keyword evidence="5" id="KW-0602">Photosynthesis</keyword>
<evidence type="ECO:0000256" key="10">
    <source>
        <dbReference type="ARBA" id="ARBA00023078"/>
    </source>
</evidence>
<comment type="subcellular location">
    <subcellularLocation>
        <location evidence="1">Cellular thylakoid membrane</location>
        <topology evidence="1">Multi-pass membrane protein</topology>
    </subcellularLocation>
</comment>
<organism evidence="16 17">
    <name type="scientific">Scytonema millei VB511283</name>
    <dbReference type="NCBI Taxonomy" id="1245923"/>
    <lineage>
        <taxon>Bacteria</taxon>
        <taxon>Bacillati</taxon>
        <taxon>Cyanobacteriota</taxon>
        <taxon>Cyanophyceae</taxon>
        <taxon>Nostocales</taxon>
        <taxon>Scytonemataceae</taxon>
        <taxon>Scytonema</taxon>
    </lineage>
</organism>